<feature type="compositionally biased region" description="Polar residues" evidence="1">
    <location>
        <begin position="36"/>
        <end position="48"/>
    </location>
</feature>
<evidence type="ECO:0000256" key="1">
    <source>
        <dbReference type="SAM" id="MobiDB-lite"/>
    </source>
</evidence>
<gene>
    <name evidence="2" type="ORF">GLAREA_04879</name>
</gene>
<reference evidence="2 3" key="1">
    <citation type="journal article" date="2013" name="BMC Genomics">
        <title>Genomics-driven discovery of the pneumocandin biosynthetic gene cluster in the fungus Glarea lozoyensis.</title>
        <authorList>
            <person name="Chen L."/>
            <person name="Yue Q."/>
            <person name="Zhang X."/>
            <person name="Xiang M."/>
            <person name="Wang C."/>
            <person name="Li S."/>
            <person name="Che Y."/>
            <person name="Ortiz-Lopez F.J."/>
            <person name="Bills G.F."/>
            <person name="Liu X."/>
            <person name="An Z."/>
        </authorList>
    </citation>
    <scope>NUCLEOTIDE SEQUENCE [LARGE SCALE GENOMIC DNA]</scope>
    <source>
        <strain evidence="3">ATCC 20868 / MF5171</strain>
    </source>
</reference>
<dbReference type="HOGENOM" id="CLU_2831407_0_0_1"/>
<feature type="region of interest" description="Disordered" evidence="1">
    <location>
        <begin position="36"/>
        <end position="66"/>
    </location>
</feature>
<sequence>MPEFPPYQIEKLHAAISAINDPSLSAPRMSSINCSSGVTTPMEHSNSCPMKVSSGPCTPAEVKPGN</sequence>
<dbReference type="KEGG" id="glz:GLAREA_04879"/>
<keyword evidence="3" id="KW-1185">Reference proteome</keyword>
<dbReference type="EMBL" id="KE145369">
    <property type="protein sequence ID" value="EPE28088.1"/>
    <property type="molecule type" value="Genomic_DNA"/>
</dbReference>
<dbReference type="GeneID" id="19463934"/>
<dbReference type="Proteomes" id="UP000016922">
    <property type="component" value="Unassembled WGS sequence"/>
</dbReference>
<protein>
    <submittedName>
        <fullName evidence="2">Uncharacterized protein</fullName>
    </submittedName>
</protein>
<dbReference type="RefSeq" id="XP_008085447.1">
    <property type="nucleotide sequence ID" value="XM_008087256.1"/>
</dbReference>
<name>S3DNN5_GLAL2</name>
<proteinExistence type="predicted"/>
<evidence type="ECO:0000313" key="3">
    <source>
        <dbReference type="Proteomes" id="UP000016922"/>
    </source>
</evidence>
<evidence type="ECO:0000313" key="2">
    <source>
        <dbReference type="EMBL" id="EPE28088.1"/>
    </source>
</evidence>
<accession>S3DNN5</accession>
<dbReference type="AlphaFoldDB" id="S3DNN5"/>
<organism evidence="2 3">
    <name type="scientific">Glarea lozoyensis (strain ATCC 20868 / MF5171)</name>
    <dbReference type="NCBI Taxonomy" id="1116229"/>
    <lineage>
        <taxon>Eukaryota</taxon>
        <taxon>Fungi</taxon>
        <taxon>Dikarya</taxon>
        <taxon>Ascomycota</taxon>
        <taxon>Pezizomycotina</taxon>
        <taxon>Leotiomycetes</taxon>
        <taxon>Helotiales</taxon>
        <taxon>Helotiaceae</taxon>
        <taxon>Glarea</taxon>
    </lineage>
</organism>